<evidence type="ECO:0000259" key="7">
    <source>
        <dbReference type="Pfam" id="PF00808"/>
    </source>
</evidence>
<dbReference type="Gene3D" id="1.10.20.10">
    <property type="entry name" value="Histone, subunit A"/>
    <property type="match status" value="1"/>
</dbReference>
<proteinExistence type="predicted"/>
<dbReference type="Proteomes" id="UP001497600">
    <property type="component" value="Chromosome B"/>
</dbReference>
<protein>
    <recommendedName>
        <fullName evidence="4">DNA polymerase epsilon subunit D</fullName>
    </recommendedName>
    <alternativeName>
        <fullName evidence="5">DNA polymerase II subunit D</fullName>
    </alternativeName>
</protein>
<dbReference type="InterPro" id="IPR009072">
    <property type="entry name" value="Histone-fold"/>
</dbReference>
<dbReference type="CDD" id="cd22928">
    <property type="entry name" value="HFD_POLE3_DPB4"/>
    <property type="match status" value="1"/>
</dbReference>
<feature type="region of interest" description="Disordered" evidence="6">
    <location>
        <begin position="118"/>
        <end position="241"/>
    </location>
</feature>
<dbReference type="SUPFAM" id="SSF47113">
    <property type="entry name" value="Histone-fold"/>
    <property type="match status" value="1"/>
</dbReference>
<evidence type="ECO:0000313" key="8">
    <source>
        <dbReference type="EMBL" id="CAK7895621.1"/>
    </source>
</evidence>
<sequence>MPPKGWRKNAEGNYPHQKNSDVTSIDEILFPRATVQKLAKGILNSTDETEANVIMARDSVLALQRSATVFVSHLLFHARQISKTDDRKTINVQDILYGIERADFPGFLPEVKQKLGTFEQQRQNKKTRKIVTQEANGDEQEPSVKRAKDNDSNALERGDEDEEEDEEVEEVEEIEVEEPEKNGDDDLPVVDEDEVEEEEDEAIRTQNPISLLEREEKELQGDNESETNEVENEDDEEEEEE</sequence>
<keyword evidence="9" id="KW-1185">Reference proteome</keyword>
<keyword evidence="3" id="KW-0539">Nucleus</keyword>
<dbReference type="PANTHER" id="PTHR46172">
    <property type="entry name" value="DNA POLYMERASE EPSILON SUBUNIT 3"/>
    <property type="match status" value="1"/>
</dbReference>
<evidence type="ECO:0000256" key="4">
    <source>
        <dbReference type="ARBA" id="ARBA00039775"/>
    </source>
</evidence>
<dbReference type="EMBL" id="OZ004254">
    <property type="protein sequence ID" value="CAK7895621.1"/>
    <property type="molecule type" value="Genomic_DNA"/>
</dbReference>
<evidence type="ECO:0000256" key="6">
    <source>
        <dbReference type="SAM" id="MobiDB-lite"/>
    </source>
</evidence>
<dbReference type="InterPro" id="IPR051377">
    <property type="entry name" value="DNA_Pol-Epsilon_Subunit"/>
</dbReference>
<feature type="compositionally biased region" description="Acidic residues" evidence="6">
    <location>
        <begin position="158"/>
        <end position="178"/>
    </location>
</feature>
<keyword evidence="2" id="KW-0235">DNA replication</keyword>
<accession>A0ABP0EB83</accession>
<name>A0ABP0EB83_9ASCO</name>
<feature type="domain" description="Transcription factor CBF/NF-Y/archaeal histone" evidence="7">
    <location>
        <begin position="30"/>
        <end position="96"/>
    </location>
</feature>
<feature type="compositionally biased region" description="Basic and acidic residues" evidence="6">
    <location>
        <begin position="142"/>
        <end position="157"/>
    </location>
</feature>
<evidence type="ECO:0000313" key="9">
    <source>
        <dbReference type="Proteomes" id="UP001497600"/>
    </source>
</evidence>
<evidence type="ECO:0000256" key="2">
    <source>
        <dbReference type="ARBA" id="ARBA00022705"/>
    </source>
</evidence>
<dbReference type="PANTHER" id="PTHR46172:SF1">
    <property type="entry name" value="DNA POLYMERASE EPSILON SUBUNIT 3"/>
    <property type="match status" value="1"/>
</dbReference>
<gene>
    <name evidence="8" type="primary">DPB4</name>
    <name evidence="8" type="ORF">CAAN4_B01178</name>
</gene>
<dbReference type="Pfam" id="PF00808">
    <property type="entry name" value="CBFD_NFYB_HMF"/>
    <property type="match status" value="1"/>
</dbReference>
<feature type="compositionally biased region" description="Acidic residues" evidence="6">
    <location>
        <begin position="221"/>
        <end position="241"/>
    </location>
</feature>
<evidence type="ECO:0000256" key="3">
    <source>
        <dbReference type="ARBA" id="ARBA00023242"/>
    </source>
</evidence>
<feature type="compositionally biased region" description="Acidic residues" evidence="6">
    <location>
        <begin position="185"/>
        <end position="201"/>
    </location>
</feature>
<comment type="subcellular location">
    <subcellularLocation>
        <location evidence="1">Nucleus</location>
    </subcellularLocation>
</comment>
<evidence type="ECO:0000256" key="1">
    <source>
        <dbReference type="ARBA" id="ARBA00004123"/>
    </source>
</evidence>
<reference evidence="8 9" key="1">
    <citation type="submission" date="2024-01" db="EMBL/GenBank/DDBJ databases">
        <authorList>
            <consortium name="Genoscope - CEA"/>
            <person name="William W."/>
        </authorList>
    </citation>
    <scope>NUCLEOTIDE SEQUENCE [LARGE SCALE GENOMIC DNA]</scope>
    <source>
        <strain evidence="8 9">29B2s-10</strain>
    </source>
</reference>
<dbReference type="InterPro" id="IPR003958">
    <property type="entry name" value="CBFA_NFYB_domain"/>
</dbReference>
<organism evidence="8 9">
    <name type="scientific">[Candida] anglica</name>
    <dbReference type="NCBI Taxonomy" id="148631"/>
    <lineage>
        <taxon>Eukaryota</taxon>
        <taxon>Fungi</taxon>
        <taxon>Dikarya</taxon>
        <taxon>Ascomycota</taxon>
        <taxon>Saccharomycotina</taxon>
        <taxon>Pichiomycetes</taxon>
        <taxon>Debaryomycetaceae</taxon>
        <taxon>Kurtzmaniella</taxon>
    </lineage>
</organism>
<evidence type="ECO:0000256" key="5">
    <source>
        <dbReference type="ARBA" id="ARBA00042096"/>
    </source>
</evidence>